<dbReference type="InterPro" id="IPR029058">
    <property type="entry name" value="AB_hydrolase_fold"/>
</dbReference>
<name>A0A0D7E3Z1_STUST</name>
<organism evidence="1 2">
    <name type="scientific">Stutzerimonas stutzeri</name>
    <name type="common">Pseudomonas stutzeri</name>
    <dbReference type="NCBI Taxonomy" id="316"/>
    <lineage>
        <taxon>Bacteria</taxon>
        <taxon>Pseudomonadati</taxon>
        <taxon>Pseudomonadota</taxon>
        <taxon>Gammaproteobacteria</taxon>
        <taxon>Pseudomonadales</taxon>
        <taxon>Pseudomonadaceae</taxon>
        <taxon>Stutzerimonas</taxon>
    </lineage>
</organism>
<comment type="caution">
    <text evidence="1">The sequence shown here is derived from an EMBL/GenBank/DDBJ whole genome shotgun (WGS) entry which is preliminary data.</text>
</comment>
<gene>
    <name evidence="1" type="ORF">LO50_14205</name>
</gene>
<feature type="non-terminal residue" evidence="1">
    <location>
        <position position="1"/>
    </location>
</feature>
<dbReference type="RefSeq" id="WP_044315416.1">
    <property type="nucleotide sequence ID" value="NZ_JXXD01000133.1"/>
</dbReference>
<dbReference type="EMBL" id="JXXD01000133">
    <property type="protein sequence ID" value="KIZ35221.1"/>
    <property type="molecule type" value="Genomic_DNA"/>
</dbReference>
<evidence type="ECO:0000313" key="2">
    <source>
        <dbReference type="Proteomes" id="UP000032439"/>
    </source>
</evidence>
<dbReference type="Proteomes" id="UP000032439">
    <property type="component" value="Unassembled WGS sequence"/>
</dbReference>
<sequence length="186" mass="21002">RRPELYHGVVMLDSPIPTWFDQTVIWAAKRLGFIDRLTPAGRTLGRREQFASVEEARAYFAGKALFSSFDPECLEAYIEHGLEPVGQGVRLRFDPQTEISIYRSVPHLTPGWPPALKIPLAMIRGRDSRVVLPHHGYLLRLMSRGEAHSLPGGHMFPFEQPQQTAEKLRELLGRWGSYAELSKGAA</sequence>
<dbReference type="Gene3D" id="3.40.50.1820">
    <property type="entry name" value="alpha/beta hydrolase"/>
    <property type="match status" value="1"/>
</dbReference>
<proteinExistence type="predicted"/>
<dbReference type="PATRIC" id="fig|316.110.peg.686"/>
<keyword evidence="1" id="KW-0378">Hydrolase</keyword>
<protein>
    <submittedName>
        <fullName evidence="1">Alpha/beta hydrolase</fullName>
    </submittedName>
</protein>
<dbReference type="GO" id="GO:0016787">
    <property type="term" value="F:hydrolase activity"/>
    <property type="evidence" value="ECO:0007669"/>
    <property type="project" value="UniProtKB-KW"/>
</dbReference>
<evidence type="ECO:0000313" key="1">
    <source>
        <dbReference type="EMBL" id="KIZ35221.1"/>
    </source>
</evidence>
<dbReference type="AlphaFoldDB" id="A0A0D7E3Z1"/>
<accession>A0A0D7E3Z1</accession>
<reference evidence="1 2" key="1">
    <citation type="submission" date="2014-11" db="EMBL/GenBank/DDBJ databases">
        <title>Genomics and ecophysiology of heterotrophic nitrogen fixing bacteria isolated from estuarine surface water.</title>
        <authorList>
            <person name="Bentzon-Tilia M."/>
            <person name="Severin I."/>
            <person name="Hansen L.H."/>
            <person name="Riemann L."/>
        </authorList>
    </citation>
    <scope>NUCLEOTIDE SEQUENCE [LARGE SCALE GENOMIC DNA]</scope>
    <source>
        <strain evidence="1 2">BAL361</strain>
    </source>
</reference>
<dbReference type="SUPFAM" id="SSF53474">
    <property type="entry name" value="alpha/beta-Hydrolases"/>
    <property type="match status" value="1"/>
</dbReference>